<proteinExistence type="predicted"/>
<reference evidence="2 3" key="1">
    <citation type="submission" date="2024-04" db="EMBL/GenBank/DDBJ databases">
        <authorList>
            <person name="Rising A."/>
            <person name="Reimegard J."/>
            <person name="Sonavane S."/>
            <person name="Akerstrom W."/>
            <person name="Nylinder S."/>
            <person name="Hedman E."/>
            <person name="Kallberg Y."/>
        </authorList>
    </citation>
    <scope>NUCLEOTIDE SEQUENCE [LARGE SCALE GENOMIC DNA]</scope>
</reference>
<accession>A0AAV1ZXI7</accession>
<name>A0AAV1ZXI7_9ARAC</name>
<keyword evidence="3" id="KW-1185">Reference proteome</keyword>
<sequence>MSRGILKGTVGKRASIQHLSRARRMFPAHNHTVLKVANGSYVQPEGKCTLQVGISGRIFPFEFIVLPDCSHNIILGWNFLKAAGALIDCGRSRLTLDDGDVTSEEDVLKPLRLCAMKDCILPAYSIMQIPVINHCREESGNVIVKGSKLLAFKKEVFMPSTLVALRCVNSESAGTKLGYKAGTFKDFVSEKTRVSLSCRSNDIMVNLNFSVPFRGLVHAGKKDSGCSFRGDGKMTYSLNVPHAACGTIHVTPQDSFANTLTIRYHHALELEGDEIKTILCKYGTGSIQLG</sequence>
<evidence type="ECO:0000313" key="3">
    <source>
        <dbReference type="Proteomes" id="UP001497382"/>
    </source>
</evidence>
<evidence type="ECO:0000259" key="1">
    <source>
        <dbReference type="PROSITE" id="PS51034"/>
    </source>
</evidence>
<dbReference type="AlphaFoldDB" id="A0AAV1ZXI7"/>
<feature type="domain" description="ZP" evidence="1">
    <location>
        <begin position="197"/>
        <end position="290"/>
    </location>
</feature>
<gene>
    <name evidence="2" type="ORF">LARSCL_LOCUS8671</name>
</gene>
<dbReference type="PANTHER" id="PTHR46560">
    <property type="entry name" value="CYPHER, ISOFORM B"/>
    <property type="match status" value="1"/>
</dbReference>
<dbReference type="PROSITE" id="PS51034">
    <property type="entry name" value="ZP_2"/>
    <property type="match status" value="1"/>
</dbReference>
<dbReference type="Proteomes" id="UP001497382">
    <property type="component" value="Unassembled WGS sequence"/>
</dbReference>
<dbReference type="PANTHER" id="PTHR46560:SF11">
    <property type="entry name" value="GH09980P"/>
    <property type="match status" value="1"/>
</dbReference>
<dbReference type="Gene3D" id="2.40.70.10">
    <property type="entry name" value="Acid Proteases"/>
    <property type="match status" value="1"/>
</dbReference>
<dbReference type="InterPro" id="IPR001507">
    <property type="entry name" value="ZP_dom"/>
</dbReference>
<protein>
    <recommendedName>
        <fullName evidence="1">ZP domain-containing protein</fullName>
    </recommendedName>
</protein>
<comment type="caution">
    <text evidence="2">The sequence shown here is derived from an EMBL/GenBank/DDBJ whole genome shotgun (WGS) entry which is preliminary data.</text>
</comment>
<dbReference type="InterPro" id="IPR021109">
    <property type="entry name" value="Peptidase_aspartic_dom_sf"/>
</dbReference>
<evidence type="ECO:0000313" key="2">
    <source>
        <dbReference type="EMBL" id="CAL1276475.1"/>
    </source>
</evidence>
<dbReference type="CDD" id="cd00303">
    <property type="entry name" value="retropepsin_like"/>
    <property type="match status" value="1"/>
</dbReference>
<organism evidence="2 3">
    <name type="scientific">Larinioides sclopetarius</name>
    <dbReference type="NCBI Taxonomy" id="280406"/>
    <lineage>
        <taxon>Eukaryota</taxon>
        <taxon>Metazoa</taxon>
        <taxon>Ecdysozoa</taxon>
        <taxon>Arthropoda</taxon>
        <taxon>Chelicerata</taxon>
        <taxon>Arachnida</taxon>
        <taxon>Araneae</taxon>
        <taxon>Araneomorphae</taxon>
        <taxon>Entelegynae</taxon>
        <taxon>Araneoidea</taxon>
        <taxon>Araneidae</taxon>
        <taxon>Larinioides</taxon>
    </lineage>
</organism>
<dbReference type="EMBL" id="CAXIEN010000094">
    <property type="protein sequence ID" value="CAL1276475.1"/>
    <property type="molecule type" value="Genomic_DNA"/>
</dbReference>